<dbReference type="PANTHER" id="PTHR46390">
    <property type="entry name" value="MANNOSE-1-PHOSPHATE GUANYLYLTRANSFERASE"/>
    <property type="match status" value="1"/>
</dbReference>
<evidence type="ECO:0000256" key="4">
    <source>
        <dbReference type="ARBA" id="ARBA00022695"/>
    </source>
</evidence>
<dbReference type="GO" id="GO:0005525">
    <property type="term" value="F:GTP binding"/>
    <property type="evidence" value="ECO:0007669"/>
    <property type="project" value="UniProtKB-KW"/>
</dbReference>
<feature type="domain" description="MannoseP isomerase/GMP-like beta-helix" evidence="11">
    <location>
        <begin position="288"/>
        <end position="342"/>
    </location>
</feature>
<evidence type="ECO:0000313" key="12">
    <source>
        <dbReference type="EMBL" id="BAE48841.1"/>
    </source>
</evidence>
<dbReference type="PANTHER" id="PTHR46390:SF1">
    <property type="entry name" value="MANNOSE-1-PHOSPHATE GUANYLYLTRANSFERASE"/>
    <property type="match status" value="1"/>
</dbReference>
<dbReference type="GO" id="GO:0009298">
    <property type="term" value="P:GDP-mannose biosynthetic process"/>
    <property type="evidence" value="ECO:0007669"/>
    <property type="project" value="TreeGrafter"/>
</dbReference>
<name>Q2WBD4_PARM1</name>
<evidence type="ECO:0000256" key="7">
    <source>
        <dbReference type="ARBA" id="ARBA00047343"/>
    </source>
</evidence>
<dbReference type="FunFam" id="2.60.120.10:FF:000032">
    <property type="entry name" value="Mannose-1-phosphate guanylyltransferase/mannose-6-phosphate isomerase"/>
    <property type="match status" value="1"/>
</dbReference>
<dbReference type="AlphaFoldDB" id="Q2WBD4"/>
<evidence type="ECO:0000256" key="8">
    <source>
        <dbReference type="RuleBase" id="RU004190"/>
    </source>
</evidence>
<keyword evidence="4" id="KW-0548">Nucleotidyltransferase</keyword>
<evidence type="ECO:0000256" key="5">
    <source>
        <dbReference type="ARBA" id="ARBA00022741"/>
    </source>
</evidence>
<dbReference type="GO" id="GO:0000271">
    <property type="term" value="P:polysaccharide biosynthetic process"/>
    <property type="evidence" value="ECO:0007669"/>
    <property type="project" value="InterPro"/>
</dbReference>
<gene>
    <name evidence="12" type="ordered locus">amb0037</name>
</gene>
<dbReference type="Pfam" id="PF00483">
    <property type="entry name" value="NTP_transferase"/>
    <property type="match status" value="1"/>
</dbReference>
<evidence type="ECO:0000256" key="6">
    <source>
        <dbReference type="ARBA" id="ARBA00023134"/>
    </source>
</evidence>
<evidence type="ECO:0000259" key="10">
    <source>
        <dbReference type="Pfam" id="PF01050"/>
    </source>
</evidence>
<comment type="catalytic activity">
    <reaction evidence="7">
        <text>alpha-D-mannose 1-phosphate + GTP + H(+) = GDP-alpha-D-mannose + diphosphate</text>
        <dbReference type="Rhea" id="RHEA:15229"/>
        <dbReference type="ChEBI" id="CHEBI:15378"/>
        <dbReference type="ChEBI" id="CHEBI:33019"/>
        <dbReference type="ChEBI" id="CHEBI:37565"/>
        <dbReference type="ChEBI" id="CHEBI:57527"/>
        <dbReference type="ChEBI" id="CHEBI:58409"/>
        <dbReference type="EC" id="2.7.7.13"/>
    </reaction>
</comment>
<comment type="similarity">
    <text evidence="1 8">Belongs to the mannose-6-phosphate isomerase type 2 family.</text>
</comment>
<dbReference type="NCBIfam" id="TIGR01479">
    <property type="entry name" value="GMP_PMI"/>
    <property type="match status" value="1"/>
</dbReference>
<dbReference type="EMBL" id="AP007255">
    <property type="protein sequence ID" value="BAE48841.1"/>
    <property type="molecule type" value="Genomic_DNA"/>
</dbReference>
<accession>Q2WBD4</accession>
<dbReference type="Pfam" id="PF01050">
    <property type="entry name" value="MannoseP_isomer"/>
    <property type="match status" value="1"/>
</dbReference>
<dbReference type="HOGENOM" id="CLU_035527_1_0_5"/>
<dbReference type="FunFam" id="3.90.550.10:FF:000046">
    <property type="entry name" value="Mannose-1-phosphate guanylyltransferase (GDP)"/>
    <property type="match status" value="1"/>
</dbReference>
<dbReference type="Pfam" id="PF22640">
    <property type="entry name" value="ManC_GMP_beta-helix"/>
    <property type="match status" value="1"/>
</dbReference>
<evidence type="ECO:0000256" key="1">
    <source>
        <dbReference type="ARBA" id="ARBA00006115"/>
    </source>
</evidence>
<dbReference type="InterPro" id="IPR014710">
    <property type="entry name" value="RmlC-like_jellyroll"/>
</dbReference>
<evidence type="ECO:0000313" key="13">
    <source>
        <dbReference type="Proteomes" id="UP000007058"/>
    </source>
</evidence>
<dbReference type="Proteomes" id="UP000007058">
    <property type="component" value="Chromosome"/>
</dbReference>
<protein>
    <recommendedName>
        <fullName evidence="2">mannose-1-phosphate guanylyltransferase</fullName>
        <ecNumber evidence="2">2.7.7.13</ecNumber>
    </recommendedName>
</protein>
<feature type="domain" description="Mannose-6-phosphate isomerase type II C-terminal" evidence="10">
    <location>
        <begin position="346"/>
        <end position="460"/>
    </location>
</feature>
<sequence length="464" mass="50745">MTTLIPVILSGGAGTRLWPLSRELMPKQLLKLTGERTLLQDTAGRLGVPPVVVCNVEHRFIVAEQLREVGLEPRAVVIEPVGRNTAPAAAVAALMLADSDPDALMLLMPSDHLIADVPAFHRALEAAVPLAEAGRLVTFGIPPTNPNTGYGYIKRGKALDGGFEVERFVEKPDLATAETYVASGDYTWNSGIFLLPVRLFLDELSRHAPGMAESCKAALDQGRSDLFFFRLDDKAFAAIAGQSIDYAVMEKSDKVAVVPVDMGWSDIGSWSALWQETSHDADGNAIQGDVLALESSGCYLRSQGRLVAAVGLKDMVVIATDDAVLVADKARDQEVKAVVEALKREGRPEATQGTRGWRPWGWYQTVEQGERFKVKHIHVDPGAKLSLQKHWHRSEHWVVVRGTALVTCGDNTFVLRENESTFIPAGSNHRLENPGKVPLRLIEVQSGEYVGEDDIVRIEDDYGR</sequence>
<dbReference type="GO" id="GO:0004475">
    <property type="term" value="F:mannose-1-phosphate guanylyltransferase (GTP) activity"/>
    <property type="evidence" value="ECO:0007669"/>
    <property type="project" value="UniProtKB-EC"/>
</dbReference>
<keyword evidence="6" id="KW-0342">GTP-binding</keyword>
<dbReference type="Gene3D" id="3.90.550.10">
    <property type="entry name" value="Spore Coat Polysaccharide Biosynthesis Protein SpsA, Chain A"/>
    <property type="match status" value="1"/>
</dbReference>
<keyword evidence="3" id="KW-0808">Transferase</keyword>
<dbReference type="SUPFAM" id="SSF53448">
    <property type="entry name" value="Nucleotide-diphospho-sugar transferases"/>
    <property type="match status" value="1"/>
</dbReference>
<dbReference type="EC" id="2.7.7.13" evidence="2"/>
<keyword evidence="5" id="KW-0547">Nucleotide-binding</keyword>
<dbReference type="InterPro" id="IPR049577">
    <property type="entry name" value="GMPP_N"/>
</dbReference>
<dbReference type="InterPro" id="IPR001538">
    <property type="entry name" value="Man6P_isomerase-2_C"/>
</dbReference>
<dbReference type="Gene3D" id="2.60.120.10">
    <property type="entry name" value="Jelly Rolls"/>
    <property type="match status" value="1"/>
</dbReference>
<evidence type="ECO:0000259" key="9">
    <source>
        <dbReference type="Pfam" id="PF00483"/>
    </source>
</evidence>
<evidence type="ECO:0000256" key="2">
    <source>
        <dbReference type="ARBA" id="ARBA00012387"/>
    </source>
</evidence>
<dbReference type="CDD" id="cd02213">
    <property type="entry name" value="cupin_PMI_typeII_C"/>
    <property type="match status" value="1"/>
</dbReference>
<dbReference type="KEGG" id="mag:amb0037"/>
<proteinExistence type="inferred from homology"/>
<dbReference type="InterPro" id="IPR006375">
    <property type="entry name" value="Man1P_GuaTrfase/Man6P_Isoase"/>
</dbReference>
<dbReference type="InterPro" id="IPR029044">
    <property type="entry name" value="Nucleotide-diphossugar_trans"/>
</dbReference>
<feature type="domain" description="Nucleotidyl transferase" evidence="9">
    <location>
        <begin position="6"/>
        <end position="281"/>
    </location>
</feature>
<dbReference type="InterPro" id="IPR005835">
    <property type="entry name" value="NTP_transferase_dom"/>
</dbReference>
<organism evidence="12 13">
    <name type="scientific">Paramagnetospirillum magneticum (strain ATCC 700264 / AMB-1)</name>
    <name type="common">Magnetospirillum magneticum</name>
    <dbReference type="NCBI Taxonomy" id="342108"/>
    <lineage>
        <taxon>Bacteria</taxon>
        <taxon>Pseudomonadati</taxon>
        <taxon>Pseudomonadota</taxon>
        <taxon>Alphaproteobacteria</taxon>
        <taxon>Rhodospirillales</taxon>
        <taxon>Magnetospirillaceae</taxon>
        <taxon>Paramagnetospirillum</taxon>
    </lineage>
</organism>
<dbReference type="OrthoDB" id="9806359at2"/>
<dbReference type="InterPro" id="IPR011051">
    <property type="entry name" value="RmlC_Cupin_sf"/>
</dbReference>
<dbReference type="InterPro" id="IPR051161">
    <property type="entry name" value="Mannose-6P_isomerase_type2"/>
</dbReference>
<evidence type="ECO:0000256" key="3">
    <source>
        <dbReference type="ARBA" id="ARBA00022679"/>
    </source>
</evidence>
<dbReference type="InterPro" id="IPR054566">
    <property type="entry name" value="ManC/GMP-like_b-helix"/>
</dbReference>
<keyword evidence="13" id="KW-1185">Reference proteome</keyword>
<dbReference type="SUPFAM" id="SSF51182">
    <property type="entry name" value="RmlC-like cupins"/>
    <property type="match status" value="1"/>
</dbReference>
<evidence type="ECO:0000259" key="11">
    <source>
        <dbReference type="Pfam" id="PF22640"/>
    </source>
</evidence>
<dbReference type="CDD" id="cd02509">
    <property type="entry name" value="GDP-M1P_Guanylyltransferase"/>
    <property type="match status" value="1"/>
</dbReference>
<reference evidence="12 13" key="1">
    <citation type="journal article" date="2005" name="DNA Res.">
        <title>Complete genome sequence of the facultative anaerobic magnetotactic bacterium Magnetospirillum sp. strain AMB-1.</title>
        <authorList>
            <person name="Matsunaga T."/>
            <person name="Okamura Y."/>
            <person name="Fukuda Y."/>
            <person name="Wahyudi A.T."/>
            <person name="Murase Y."/>
            <person name="Takeyama H."/>
        </authorList>
    </citation>
    <scope>NUCLEOTIDE SEQUENCE [LARGE SCALE GENOMIC DNA]</scope>
    <source>
        <strain evidence="13">ATCC 700264 / AMB-1</strain>
    </source>
</reference>
<dbReference type="RefSeq" id="WP_011382484.1">
    <property type="nucleotide sequence ID" value="NC_007626.1"/>
</dbReference>
<dbReference type="STRING" id="342108.amb0037"/>